<dbReference type="SUPFAM" id="SSF54611">
    <property type="entry name" value="SecB-like"/>
    <property type="match status" value="1"/>
</dbReference>
<dbReference type="Pfam" id="PF02556">
    <property type="entry name" value="SecB"/>
    <property type="match status" value="1"/>
</dbReference>
<dbReference type="InterPro" id="IPR003708">
    <property type="entry name" value="SecB"/>
</dbReference>
<reference evidence="2 3" key="1">
    <citation type="submission" date="2014-07" db="EMBL/GenBank/DDBJ databases">
        <authorList>
            <person name="Wibberg Daniel"/>
        </authorList>
    </citation>
    <scope>NUCLEOTIDE SEQUENCE [LARGE SCALE GENOMIC DNA]</scope>
</reference>
<dbReference type="GO" id="GO:0051082">
    <property type="term" value="F:unfolded protein binding"/>
    <property type="evidence" value="ECO:0007669"/>
    <property type="project" value="InterPro"/>
</dbReference>
<gene>
    <name evidence="2" type="ORF">BT1A1_3202</name>
</gene>
<sequence>MEIVQGIISFNGFQVDRMQYERNINNEHSNNYSEITPKFFIKLVEKKEDNSFFNIIFGVRIDGDKENPLPFKAEVIIRGFYAFKEDEAGKYGIEDLQKFKLINGSAILFPYLRSVLTDLTSKSKHQPVILPTVNFSKYITSKKLADLLLDSDFYEES</sequence>
<dbReference type="GO" id="GO:0051262">
    <property type="term" value="P:protein tetramerization"/>
    <property type="evidence" value="ECO:0007669"/>
    <property type="project" value="InterPro"/>
</dbReference>
<accession>A0A090J503</accession>
<dbReference type="RefSeq" id="WP_034773048.1">
    <property type="nucleotide sequence ID" value="NZ_CCRF01000096.1"/>
</dbReference>
<dbReference type="EMBL" id="CCRF01000096">
    <property type="protein sequence ID" value="CEE02985.1"/>
    <property type="molecule type" value="Genomic_DNA"/>
</dbReference>
<evidence type="ECO:0000256" key="1">
    <source>
        <dbReference type="ARBA" id="ARBA00009990"/>
    </source>
</evidence>
<name>A0A090J503_9BACI</name>
<protein>
    <recommendedName>
        <fullName evidence="4">Preprotein translocase subunit SecB</fullName>
    </recommendedName>
</protein>
<evidence type="ECO:0000313" key="2">
    <source>
        <dbReference type="EMBL" id="CEE02985.1"/>
    </source>
</evidence>
<proteinExistence type="inferred from homology"/>
<dbReference type="Proteomes" id="UP000040576">
    <property type="component" value="Unassembled WGS sequence"/>
</dbReference>
<organism evidence="2 3">
    <name type="scientific">Caldibacillus thermoamylovorans</name>
    <dbReference type="NCBI Taxonomy" id="35841"/>
    <lineage>
        <taxon>Bacteria</taxon>
        <taxon>Bacillati</taxon>
        <taxon>Bacillota</taxon>
        <taxon>Bacilli</taxon>
        <taxon>Bacillales</taxon>
        <taxon>Bacillaceae</taxon>
        <taxon>Caldibacillus</taxon>
    </lineage>
</organism>
<comment type="similarity">
    <text evidence="1">Belongs to the SecB family.</text>
</comment>
<dbReference type="KEGG" id="bthv:CQJ30_17235"/>
<dbReference type="InterPro" id="IPR035958">
    <property type="entry name" value="SecB-like_sf"/>
</dbReference>
<keyword evidence="3" id="KW-1185">Reference proteome</keyword>
<dbReference type="GO" id="GO:0015031">
    <property type="term" value="P:protein transport"/>
    <property type="evidence" value="ECO:0007669"/>
    <property type="project" value="InterPro"/>
</dbReference>
<dbReference type="AlphaFoldDB" id="A0A090J503"/>
<evidence type="ECO:0000313" key="3">
    <source>
        <dbReference type="Proteomes" id="UP000040576"/>
    </source>
</evidence>
<dbReference type="Gene3D" id="3.10.420.10">
    <property type="entry name" value="SecB-like"/>
    <property type="match status" value="1"/>
</dbReference>
<evidence type="ECO:0008006" key="4">
    <source>
        <dbReference type="Google" id="ProtNLM"/>
    </source>
</evidence>